<feature type="transmembrane region" description="Helical" evidence="7">
    <location>
        <begin position="156"/>
        <end position="177"/>
    </location>
</feature>
<evidence type="ECO:0000256" key="1">
    <source>
        <dbReference type="ARBA" id="ARBA00004651"/>
    </source>
</evidence>
<keyword evidence="3" id="KW-1003">Cell membrane</keyword>
<evidence type="ECO:0000256" key="7">
    <source>
        <dbReference type="SAM" id="Phobius"/>
    </source>
</evidence>
<gene>
    <name evidence="8" type="ORF">NVS47_06885</name>
</gene>
<feature type="transmembrane region" description="Helical" evidence="7">
    <location>
        <begin position="224"/>
        <end position="246"/>
    </location>
</feature>
<feature type="transmembrane region" description="Helical" evidence="7">
    <location>
        <begin position="328"/>
        <end position="347"/>
    </location>
</feature>
<evidence type="ECO:0000256" key="6">
    <source>
        <dbReference type="ARBA" id="ARBA00023136"/>
    </source>
</evidence>
<dbReference type="CDD" id="cd13127">
    <property type="entry name" value="MATE_tuaB_like"/>
    <property type="match status" value="1"/>
</dbReference>
<keyword evidence="6 7" id="KW-0472">Membrane</keyword>
<feature type="transmembrane region" description="Helical" evidence="7">
    <location>
        <begin position="183"/>
        <end position="203"/>
    </location>
</feature>
<dbReference type="Pfam" id="PF13440">
    <property type="entry name" value="Polysacc_synt_3"/>
    <property type="match status" value="1"/>
</dbReference>
<feature type="transmembrane region" description="Helical" evidence="7">
    <location>
        <begin position="21"/>
        <end position="47"/>
    </location>
</feature>
<feature type="transmembrane region" description="Helical" evidence="7">
    <location>
        <begin position="53"/>
        <end position="77"/>
    </location>
</feature>
<feature type="transmembrane region" description="Helical" evidence="7">
    <location>
        <begin position="89"/>
        <end position="112"/>
    </location>
</feature>
<comment type="caution">
    <text evidence="8">The sequence shown here is derived from an EMBL/GenBank/DDBJ whole genome shotgun (WGS) entry which is preliminary data.</text>
</comment>
<evidence type="ECO:0000313" key="9">
    <source>
        <dbReference type="Proteomes" id="UP001524944"/>
    </source>
</evidence>
<accession>A0ABT1Y2Z0</accession>
<dbReference type="RefSeq" id="WP_089608904.1">
    <property type="nucleotide sequence ID" value="NZ_CP022121.1"/>
</dbReference>
<comment type="subcellular location">
    <subcellularLocation>
        <location evidence="1">Cell membrane</location>
        <topology evidence="1">Multi-pass membrane protein</topology>
    </subcellularLocation>
</comment>
<feature type="transmembrane region" description="Helical" evidence="7">
    <location>
        <begin position="374"/>
        <end position="407"/>
    </location>
</feature>
<evidence type="ECO:0000313" key="8">
    <source>
        <dbReference type="EMBL" id="MCR6545241.1"/>
    </source>
</evidence>
<keyword evidence="9" id="KW-1185">Reference proteome</keyword>
<dbReference type="EMBL" id="JANPWE010000002">
    <property type="protein sequence ID" value="MCR6545241.1"/>
    <property type="molecule type" value="Genomic_DNA"/>
</dbReference>
<proteinExistence type="inferred from homology"/>
<feature type="transmembrane region" description="Helical" evidence="7">
    <location>
        <begin position="427"/>
        <end position="446"/>
    </location>
</feature>
<protein>
    <submittedName>
        <fullName evidence="8">Lipopolysaccharide biosynthesis protein</fullName>
    </submittedName>
</protein>
<evidence type="ECO:0000256" key="4">
    <source>
        <dbReference type="ARBA" id="ARBA00022692"/>
    </source>
</evidence>
<keyword evidence="5 7" id="KW-1133">Transmembrane helix</keyword>
<dbReference type="PANTHER" id="PTHR30250:SF10">
    <property type="entry name" value="LIPOPOLYSACCHARIDE BIOSYNTHESIS PROTEIN WZXC"/>
    <property type="match status" value="1"/>
</dbReference>
<evidence type="ECO:0000256" key="5">
    <source>
        <dbReference type="ARBA" id="ARBA00022989"/>
    </source>
</evidence>
<comment type="similarity">
    <text evidence="2">Belongs to the polysaccharide synthase family.</text>
</comment>
<reference evidence="8 9" key="1">
    <citation type="submission" date="2022-08" db="EMBL/GenBank/DDBJ databases">
        <title>Proteogenomics of the novel Dehalobacterium formicoaceticum strain EZ94 highlights a key role of methyltransferases during anaerobic dichloromethane degradation.</title>
        <authorList>
            <person name="Wasmund K."/>
        </authorList>
    </citation>
    <scope>NUCLEOTIDE SEQUENCE [LARGE SCALE GENOMIC DNA]</scope>
    <source>
        <strain evidence="8 9">EZ94</strain>
    </source>
</reference>
<dbReference type="InterPro" id="IPR050833">
    <property type="entry name" value="Poly_Biosynth_Transport"/>
</dbReference>
<organism evidence="8 9">
    <name type="scientific">Dehalobacterium formicoaceticum</name>
    <dbReference type="NCBI Taxonomy" id="51515"/>
    <lineage>
        <taxon>Bacteria</taxon>
        <taxon>Bacillati</taxon>
        <taxon>Bacillota</taxon>
        <taxon>Clostridia</taxon>
        <taxon>Eubacteriales</taxon>
        <taxon>Peptococcaceae</taxon>
        <taxon>Dehalobacterium</taxon>
    </lineage>
</organism>
<sequence length="489" mass="54843">MTKSIKELDKREFKNAVLGSLFWRFLERGGTQGIHFIISIIIARLLMPRDFGIIALITVFIAVADTFVQGGFSSALIQKEEVDETDYSSVFFINLIIAGFLYVIFLGTAPLIADFYQEPIITPVFRWLSLIVIFGALNNIQYVVLAREMKFKKSFLVSIGGILASGTVGITMAYQGYGIWSLVFSQIAGQMVSTVILWLSVCWRPQLLFSFFRLKILFSFGSKLLFSGLLDTIFNNIYPLVIGKLYGKTMLGFYNRGQSIPAMLVNNINGTITGVMFPALSHHQNDPLRVKAMMRRTMLSSAFIVFPMMFGLGIVAKPMILLLFTEKWLPCVPFLQLLCISFAFYPVHTANLEALKAVGRSDIFLKLEVIKKGLFILIIVGTIPFGIYIMVAGQAVGSIIGTIINAWPNKQLFHYSFQEQIRDLMPALLLSIAMSGVVFLISLFPIHLYLSLFLQICIGAAFYFIAASLFRLESLTYILATIKDLRKKS</sequence>
<feature type="transmembrane region" description="Helical" evidence="7">
    <location>
        <begin position="298"/>
        <end position="316"/>
    </location>
</feature>
<dbReference type="Proteomes" id="UP001524944">
    <property type="component" value="Unassembled WGS sequence"/>
</dbReference>
<keyword evidence="4 7" id="KW-0812">Transmembrane</keyword>
<feature type="transmembrane region" description="Helical" evidence="7">
    <location>
        <begin position="452"/>
        <end position="480"/>
    </location>
</feature>
<feature type="transmembrane region" description="Helical" evidence="7">
    <location>
        <begin position="124"/>
        <end position="144"/>
    </location>
</feature>
<name>A0ABT1Y2Z0_9FIRM</name>
<evidence type="ECO:0000256" key="2">
    <source>
        <dbReference type="ARBA" id="ARBA00007430"/>
    </source>
</evidence>
<dbReference type="PANTHER" id="PTHR30250">
    <property type="entry name" value="PST FAMILY PREDICTED COLANIC ACID TRANSPORTER"/>
    <property type="match status" value="1"/>
</dbReference>
<evidence type="ECO:0000256" key="3">
    <source>
        <dbReference type="ARBA" id="ARBA00022475"/>
    </source>
</evidence>